<name>A0ACA9NQ72_9GLOM</name>
<proteinExistence type="predicted"/>
<sequence>MIKTFGLQLLDEIHQQTIPTQSIKLNSECKLKFQKLVKKAKNSRECTIDWFLRELINDQHMKENLGYIILKGLKTLSSEKIKNEPTLNESKSRKFERQSKQPDFVVSVIYQLQTESVIFVDKDCLDFLIDKGANINIIGFQYI</sequence>
<organism evidence="1 2">
    <name type="scientific">Racocetra persica</name>
    <dbReference type="NCBI Taxonomy" id="160502"/>
    <lineage>
        <taxon>Eukaryota</taxon>
        <taxon>Fungi</taxon>
        <taxon>Fungi incertae sedis</taxon>
        <taxon>Mucoromycota</taxon>
        <taxon>Glomeromycotina</taxon>
        <taxon>Glomeromycetes</taxon>
        <taxon>Diversisporales</taxon>
        <taxon>Gigasporaceae</taxon>
        <taxon>Racocetra</taxon>
    </lineage>
</organism>
<accession>A0ACA9NQ72</accession>
<evidence type="ECO:0000313" key="1">
    <source>
        <dbReference type="EMBL" id="CAG8660873.1"/>
    </source>
</evidence>
<dbReference type="Proteomes" id="UP000789920">
    <property type="component" value="Unassembled WGS sequence"/>
</dbReference>
<keyword evidence="2" id="KW-1185">Reference proteome</keyword>
<comment type="caution">
    <text evidence="1">The sequence shown here is derived from an EMBL/GenBank/DDBJ whole genome shotgun (WGS) entry which is preliminary data.</text>
</comment>
<dbReference type="EMBL" id="CAJVQC010014796">
    <property type="protein sequence ID" value="CAG8660873.1"/>
    <property type="molecule type" value="Genomic_DNA"/>
</dbReference>
<feature type="non-terminal residue" evidence="1">
    <location>
        <position position="1"/>
    </location>
</feature>
<gene>
    <name evidence="1" type="ORF">RPERSI_LOCUS8270</name>
</gene>
<reference evidence="1" key="1">
    <citation type="submission" date="2021-06" db="EMBL/GenBank/DDBJ databases">
        <authorList>
            <person name="Kallberg Y."/>
            <person name="Tangrot J."/>
            <person name="Rosling A."/>
        </authorList>
    </citation>
    <scope>NUCLEOTIDE SEQUENCE</scope>
    <source>
        <strain evidence="1">MA461A</strain>
    </source>
</reference>
<evidence type="ECO:0000313" key="2">
    <source>
        <dbReference type="Proteomes" id="UP000789920"/>
    </source>
</evidence>
<protein>
    <submittedName>
        <fullName evidence="1">13765_t:CDS:1</fullName>
    </submittedName>
</protein>
<feature type="non-terminal residue" evidence="1">
    <location>
        <position position="143"/>
    </location>
</feature>